<evidence type="ECO:0000313" key="1">
    <source>
        <dbReference type="EMBL" id="CUP61238.1"/>
    </source>
</evidence>
<proteinExistence type="predicted"/>
<name>A0A174PRF7_9FIRM</name>
<gene>
    <name evidence="1" type="ORF">ERS852569_00171</name>
</gene>
<dbReference type="EMBL" id="CZBP01000001">
    <property type="protein sequence ID" value="CUP61238.1"/>
    <property type="molecule type" value="Genomic_DNA"/>
</dbReference>
<protein>
    <submittedName>
        <fullName evidence="1">Uncharacterized protein</fullName>
    </submittedName>
</protein>
<accession>A0A174PRF7</accession>
<dbReference type="Proteomes" id="UP000095762">
    <property type="component" value="Unassembled WGS sequence"/>
</dbReference>
<dbReference type="AlphaFoldDB" id="A0A174PRF7"/>
<reference evidence="1 2" key="1">
    <citation type="submission" date="2015-09" db="EMBL/GenBank/DDBJ databases">
        <authorList>
            <consortium name="Pathogen Informatics"/>
        </authorList>
    </citation>
    <scope>NUCLEOTIDE SEQUENCE [LARGE SCALE GENOMIC DNA]</scope>
    <source>
        <strain evidence="1 2">2789STDY5834957</strain>
    </source>
</reference>
<organism evidence="1 2">
    <name type="scientific">Blautia obeum</name>
    <dbReference type="NCBI Taxonomy" id="40520"/>
    <lineage>
        <taxon>Bacteria</taxon>
        <taxon>Bacillati</taxon>
        <taxon>Bacillota</taxon>
        <taxon>Clostridia</taxon>
        <taxon>Lachnospirales</taxon>
        <taxon>Lachnospiraceae</taxon>
        <taxon>Blautia</taxon>
    </lineage>
</organism>
<dbReference type="RefSeq" id="WP_155513372.1">
    <property type="nucleotide sequence ID" value="NZ_CZBP01000001.1"/>
</dbReference>
<sequence>MTDLDVQVYKELLNAEYEKLKKASIRSPDVRLSAKQDGILTAIQLLEQAEKRKRGRASAVRRKLIDAGMFTEDGKPAAKVTMQVPDWLGDFDPEAGRLV</sequence>
<evidence type="ECO:0000313" key="2">
    <source>
        <dbReference type="Proteomes" id="UP000095762"/>
    </source>
</evidence>